<organism evidence="2 3">
    <name type="scientific">Actinomadura coerulea</name>
    <dbReference type="NCBI Taxonomy" id="46159"/>
    <lineage>
        <taxon>Bacteria</taxon>
        <taxon>Bacillati</taxon>
        <taxon>Actinomycetota</taxon>
        <taxon>Actinomycetes</taxon>
        <taxon>Streptosporangiales</taxon>
        <taxon>Thermomonosporaceae</taxon>
        <taxon>Actinomadura</taxon>
    </lineage>
</organism>
<proteinExistence type="predicted"/>
<protein>
    <submittedName>
        <fullName evidence="2">Uncharacterized protein</fullName>
    </submittedName>
</protein>
<evidence type="ECO:0000313" key="2">
    <source>
        <dbReference type="EMBL" id="MBB6395602.1"/>
    </source>
</evidence>
<gene>
    <name evidence="2" type="ORF">BKA00_002516</name>
</gene>
<evidence type="ECO:0000256" key="1">
    <source>
        <dbReference type="SAM" id="MobiDB-lite"/>
    </source>
</evidence>
<reference evidence="2 3" key="1">
    <citation type="submission" date="2020-08" db="EMBL/GenBank/DDBJ databases">
        <title>Sequencing the genomes of 1000 actinobacteria strains.</title>
        <authorList>
            <person name="Klenk H.-P."/>
        </authorList>
    </citation>
    <scope>NUCLEOTIDE SEQUENCE [LARGE SCALE GENOMIC DNA]</scope>
    <source>
        <strain evidence="2 3">DSM 43675</strain>
    </source>
</reference>
<feature type="region of interest" description="Disordered" evidence="1">
    <location>
        <begin position="1"/>
        <end position="26"/>
    </location>
</feature>
<accession>A0A7X0FYS2</accession>
<dbReference type="EMBL" id="JACHMQ010000001">
    <property type="protein sequence ID" value="MBB6395602.1"/>
    <property type="molecule type" value="Genomic_DNA"/>
</dbReference>
<feature type="compositionally biased region" description="Low complexity" evidence="1">
    <location>
        <begin position="14"/>
        <end position="26"/>
    </location>
</feature>
<evidence type="ECO:0000313" key="3">
    <source>
        <dbReference type="Proteomes" id="UP000546324"/>
    </source>
</evidence>
<keyword evidence="3" id="KW-1185">Reference proteome</keyword>
<dbReference type="RefSeq" id="WP_185025077.1">
    <property type="nucleotide sequence ID" value="NZ_JACHMQ010000001.1"/>
</dbReference>
<comment type="caution">
    <text evidence="2">The sequence shown here is derived from an EMBL/GenBank/DDBJ whole genome shotgun (WGS) entry which is preliminary data.</text>
</comment>
<name>A0A7X0FYS2_9ACTN</name>
<dbReference type="AlphaFoldDB" id="A0A7X0FYS2"/>
<dbReference type="Proteomes" id="UP000546324">
    <property type="component" value="Unassembled WGS sequence"/>
</dbReference>
<sequence>MSEAGRAALQRGMAAAEGPSASEPPQAVTEAIDRYHRLMGIPFDHIVPDPALLPEESVRFFIVDGEWLEALTEGVLSVGGTGSRASALAARHTELYRRRMRTAAASGPAAGMLLRSTLVARWPTTQILAFADPVPPRDAKPAGLDPIVPLRFEALAPTLLLVLWPQVPSAVWIEEPHRELGHGFHVDPQTGGLVVPPAPNTTGANVPVQMRAPQTVDIVKLAADVARQPGRGGRAGPGPLAAALLSRPYRQVFE</sequence>